<dbReference type="AlphaFoldDB" id="A0A1E1K623"/>
<proteinExistence type="predicted"/>
<protein>
    <recommendedName>
        <fullName evidence="5">NIP3 avirulence protein</fullName>
    </recommendedName>
</protein>
<accession>A0A1E1K623</accession>
<feature type="chain" id="PRO_5009445689" description="NIP3 avirulence protein" evidence="2">
    <location>
        <begin position="18"/>
        <end position="115"/>
    </location>
</feature>
<dbReference type="Proteomes" id="UP000178912">
    <property type="component" value="Unassembled WGS sequence"/>
</dbReference>
<organism evidence="3 4">
    <name type="scientific">Rhynchosporium agropyri</name>
    <dbReference type="NCBI Taxonomy" id="914238"/>
    <lineage>
        <taxon>Eukaryota</taxon>
        <taxon>Fungi</taxon>
        <taxon>Dikarya</taxon>
        <taxon>Ascomycota</taxon>
        <taxon>Pezizomycotina</taxon>
        <taxon>Leotiomycetes</taxon>
        <taxon>Helotiales</taxon>
        <taxon>Ploettnerulaceae</taxon>
        <taxon>Rhynchosporium</taxon>
    </lineage>
</organism>
<reference evidence="4" key="1">
    <citation type="submission" date="2016-03" db="EMBL/GenBank/DDBJ databases">
        <authorList>
            <person name="Guldener U."/>
        </authorList>
    </citation>
    <scope>NUCLEOTIDE SEQUENCE [LARGE SCALE GENOMIC DNA]</scope>
    <source>
        <strain evidence="4">04CH-RAC-A.6.1</strain>
    </source>
</reference>
<name>A0A1E1K623_9HELO</name>
<feature type="signal peptide" evidence="2">
    <location>
        <begin position="1"/>
        <end position="17"/>
    </location>
</feature>
<keyword evidence="2" id="KW-0732">Signal</keyword>
<evidence type="ECO:0000256" key="2">
    <source>
        <dbReference type="SAM" id="SignalP"/>
    </source>
</evidence>
<sequence length="115" mass="12757">MLPKTLIICLLATTAQAACGDVYTIQGNCTIRDYKCKYPRVPSCNSKGACPYLHLFDVPIFCDQDKDCVTSYKCNKNYKRSPLNLGPFYEDGDLVAKEEGEGGEGDSELVEEDDE</sequence>
<keyword evidence="4" id="KW-1185">Reference proteome</keyword>
<gene>
    <name evidence="3" type="ORF">RAG0_03788</name>
</gene>
<evidence type="ECO:0000313" key="4">
    <source>
        <dbReference type="Proteomes" id="UP000178912"/>
    </source>
</evidence>
<evidence type="ECO:0000256" key="1">
    <source>
        <dbReference type="SAM" id="MobiDB-lite"/>
    </source>
</evidence>
<feature type="compositionally biased region" description="Acidic residues" evidence="1">
    <location>
        <begin position="101"/>
        <end position="115"/>
    </location>
</feature>
<feature type="region of interest" description="Disordered" evidence="1">
    <location>
        <begin position="96"/>
        <end position="115"/>
    </location>
</feature>
<evidence type="ECO:0000313" key="3">
    <source>
        <dbReference type="EMBL" id="CZS93515.1"/>
    </source>
</evidence>
<dbReference type="EMBL" id="FJUX01000015">
    <property type="protein sequence ID" value="CZS93515.1"/>
    <property type="molecule type" value="Genomic_DNA"/>
</dbReference>
<evidence type="ECO:0008006" key="5">
    <source>
        <dbReference type="Google" id="ProtNLM"/>
    </source>
</evidence>